<dbReference type="EC" id="2.4.1.266" evidence="1"/>
<sequence length="407" mass="45097">MPDFAQRGPITTLHDLGLTDSATLEEMLRKAVAEFPIGLVLPVTASDMRAAPFGQIIESLASADYVDTAVVVLNRADSVDDYVEARRRIAPLGDRAKLLWTDGPRGCEALADLDAAGFNVSVPGKGRAVWFAFGFLLADPRLQAFVLQDGDIENYDNGMLVRLALPMAHPGMDFQFCKAYYARCTTRMHGRVVRLLVVPLLRALISVMGNDPYLVFLRSFRYPLAGEFAISSLLARSNRIPCDWGLEVGTLAEVFRNTSPKRVAQVDIARLYDHKHQPLSLEDKTSGLMKMARDILANLFRTLTSRGMVFSKGHFITVQAAYLRLAQDAIRQYHADSLMNGLDYDRHSEEQAVEGFAELISETGAAVHHDPSGQPALPTWTRVVTAMPDFPRRLRDLAEADLAEYAD</sequence>
<dbReference type="GO" id="GO:0016757">
    <property type="term" value="F:glycosyltransferase activity"/>
    <property type="evidence" value="ECO:0007669"/>
    <property type="project" value="UniProtKB-KW"/>
</dbReference>
<dbReference type="RefSeq" id="WP_146446553.1">
    <property type="nucleotide sequence ID" value="NZ_SJPR01000008.1"/>
</dbReference>
<keyword evidence="1" id="KW-0328">Glycosyltransferase</keyword>
<evidence type="ECO:0000313" key="2">
    <source>
        <dbReference type="Proteomes" id="UP000317421"/>
    </source>
</evidence>
<dbReference type="InterPro" id="IPR029044">
    <property type="entry name" value="Nucleotide-diphossugar_trans"/>
</dbReference>
<reference evidence="1 2" key="1">
    <citation type="submission" date="2019-02" db="EMBL/GenBank/DDBJ databases">
        <title>Deep-cultivation of Planctomycetes and their phenomic and genomic characterization uncovers novel biology.</title>
        <authorList>
            <person name="Wiegand S."/>
            <person name="Jogler M."/>
            <person name="Boedeker C."/>
            <person name="Pinto D."/>
            <person name="Vollmers J."/>
            <person name="Rivas-Marin E."/>
            <person name="Kohn T."/>
            <person name="Peeters S.H."/>
            <person name="Heuer A."/>
            <person name="Rast P."/>
            <person name="Oberbeckmann S."/>
            <person name="Bunk B."/>
            <person name="Jeske O."/>
            <person name="Meyerdierks A."/>
            <person name="Storesund J.E."/>
            <person name="Kallscheuer N."/>
            <person name="Luecker S."/>
            <person name="Lage O.M."/>
            <person name="Pohl T."/>
            <person name="Merkel B.J."/>
            <person name="Hornburger P."/>
            <person name="Mueller R.-W."/>
            <person name="Bruemmer F."/>
            <person name="Labrenz M."/>
            <person name="Spormann A.M."/>
            <person name="Op Den Camp H."/>
            <person name="Overmann J."/>
            <person name="Amann R."/>
            <person name="Jetten M.S.M."/>
            <person name="Mascher T."/>
            <person name="Medema M.H."/>
            <person name="Devos D.P."/>
            <person name="Kaster A.-K."/>
            <person name="Ovreas L."/>
            <person name="Rohde M."/>
            <person name="Galperin M.Y."/>
            <person name="Jogler C."/>
        </authorList>
    </citation>
    <scope>NUCLEOTIDE SEQUENCE [LARGE SCALE GENOMIC DNA]</scope>
    <source>
        <strain evidence="1 2">Pla108</strain>
    </source>
</reference>
<organism evidence="1 2">
    <name type="scientific">Botrimarina colliarenosi</name>
    <dbReference type="NCBI Taxonomy" id="2528001"/>
    <lineage>
        <taxon>Bacteria</taxon>
        <taxon>Pseudomonadati</taxon>
        <taxon>Planctomycetota</taxon>
        <taxon>Planctomycetia</taxon>
        <taxon>Pirellulales</taxon>
        <taxon>Lacipirellulaceae</taxon>
        <taxon>Botrimarina</taxon>
    </lineage>
</organism>
<keyword evidence="2" id="KW-1185">Reference proteome</keyword>
<evidence type="ECO:0000313" key="1">
    <source>
        <dbReference type="EMBL" id="TWT93379.1"/>
    </source>
</evidence>
<dbReference type="EMBL" id="SJPR01000008">
    <property type="protein sequence ID" value="TWT93379.1"/>
    <property type="molecule type" value="Genomic_DNA"/>
</dbReference>
<proteinExistence type="predicted"/>
<dbReference type="OrthoDB" id="9477at2"/>
<keyword evidence="1" id="KW-0808">Transferase</keyword>
<comment type="caution">
    <text evidence="1">The sequence shown here is derived from an EMBL/GenBank/DDBJ whole genome shotgun (WGS) entry which is preliminary data.</text>
</comment>
<dbReference type="Proteomes" id="UP000317421">
    <property type="component" value="Unassembled WGS sequence"/>
</dbReference>
<dbReference type="Gene3D" id="3.90.550.10">
    <property type="entry name" value="Spore Coat Polysaccharide Biosynthesis Protein SpsA, Chain A"/>
    <property type="match status" value="1"/>
</dbReference>
<protein>
    <submittedName>
        <fullName evidence="1">Glucosyl-3-phosphoglycerate synthase</fullName>
        <ecNumber evidence="1">2.4.1.266</ecNumber>
    </submittedName>
</protein>
<gene>
    <name evidence="1" type="primary">gpgS_2</name>
    <name evidence="1" type="ORF">Pla108_38730</name>
</gene>
<dbReference type="AlphaFoldDB" id="A0A5C6A1D4"/>
<dbReference type="SUPFAM" id="SSF53448">
    <property type="entry name" value="Nucleotide-diphospho-sugar transferases"/>
    <property type="match status" value="1"/>
</dbReference>
<name>A0A5C6A1D4_9BACT</name>
<accession>A0A5C6A1D4</accession>